<evidence type="ECO:0000313" key="2">
    <source>
        <dbReference type="EMBL" id="EHP30557.1"/>
    </source>
</evidence>
<dbReference type="HOGENOM" id="CLU_3012631_0_0_7"/>
<evidence type="ECO:0000313" key="3">
    <source>
        <dbReference type="Proteomes" id="UP000006431"/>
    </source>
</evidence>
<proteinExistence type="predicted"/>
<comment type="caution">
    <text evidence="2">The sequence shown here is derived from an EMBL/GenBank/DDBJ whole genome shotgun (WGS) entry which is preliminary data.</text>
</comment>
<organism evidence="2 3">
    <name type="scientific">Sulfurimonas gotlandica (strain DSM 19862 / JCM 16533 / GD1)</name>
    <dbReference type="NCBI Taxonomy" id="929558"/>
    <lineage>
        <taxon>Bacteria</taxon>
        <taxon>Pseudomonadati</taxon>
        <taxon>Campylobacterota</taxon>
        <taxon>Epsilonproteobacteria</taxon>
        <taxon>Campylobacterales</taxon>
        <taxon>Sulfurimonadaceae</taxon>
        <taxon>Sulfurimonas</taxon>
    </lineage>
</organism>
<dbReference type="Proteomes" id="UP000006431">
    <property type="component" value="Unassembled WGS sequence"/>
</dbReference>
<reference evidence="2 3" key="1">
    <citation type="journal article" date="2012" name="Proc. Natl. Acad. Sci. U.S.A.">
        <title>Genome and physiology of a model Epsilonproteobacterium responsible for sulfide detoxification in marine oxygen depletion zones.</title>
        <authorList>
            <person name="Grote J."/>
            <person name="Schott T."/>
            <person name="Bruckner C.G."/>
            <person name="Glockner F.O."/>
            <person name="Jost G."/>
            <person name="Teeling H."/>
            <person name="Labrenz M."/>
            <person name="Jurgens K."/>
        </authorList>
    </citation>
    <scope>NUCLEOTIDE SEQUENCE [LARGE SCALE GENOMIC DNA]</scope>
    <source>
        <strain evidence="2 3">GD1</strain>
    </source>
</reference>
<dbReference type="EMBL" id="AFRZ01000001">
    <property type="protein sequence ID" value="EHP30557.1"/>
    <property type="molecule type" value="Genomic_DNA"/>
</dbReference>
<sequence length="58" mass="7268">MTYGEYYYRVKYDMKLVNGNWVSKPAYMKIPRRMSRKDAAIYYTEKLRKYWDNIKENK</sequence>
<name>B6BJ07_SULGG</name>
<dbReference type="AlphaFoldDB" id="B6BJ07"/>
<dbReference type="PATRIC" id="fig|929558.5.peg.1990"/>
<accession>H1FWY1</accession>
<keyword evidence="3" id="KW-1185">Reference proteome</keyword>
<gene>
    <name evidence="1" type="ORF">SMGD1_1999</name>
    <name evidence="2" type="ORF">SMGD1_2034</name>
</gene>
<evidence type="ECO:0000313" key="1">
    <source>
        <dbReference type="EMBL" id="EHP30522.1"/>
    </source>
</evidence>
<protein>
    <submittedName>
        <fullName evidence="2">Uncharacterized protein</fullName>
    </submittedName>
</protein>
<dbReference type="EMBL" id="AFRZ01000001">
    <property type="protein sequence ID" value="EHP30522.1"/>
    <property type="molecule type" value="Genomic_DNA"/>
</dbReference>
<accession>B6BJ07</accession>